<feature type="domain" description="AB hydrolase-1" evidence="1">
    <location>
        <begin position="50"/>
        <end position="210"/>
    </location>
</feature>
<dbReference type="InterPro" id="IPR000073">
    <property type="entry name" value="AB_hydrolase_1"/>
</dbReference>
<evidence type="ECO:0000259" key="1">
    <source>
        <dbReference type="Pfam" id="PF12697"/>
    </source>
</evidence>
<gene>
    <name evidence="2" type="ORF">C7460_10796</name>
</gene>
<keyword evidence="2" id="KW-0378">Hydrolase</keyword>
<evidence type="ECO:0000313" key="2">
    <source>
        <dbReference type="EMBL" id="RED99814.1"/>
    </source>
</evidence>
<comment type="caution">
    <text evidence="2">The sequence shown here is derived from an EMBL/GenBank/DDBJ whole genome shotgun (WGS) entry which is preliminary data.</text>
</comment>
<dbReference type="Gene3D" id="3.40.50.1820">
    <property type="entry name" value="alpha/beta hydrolase"/>
    <property type="match status" value="1"/>
</dbReference>
<dbReference type="InterPro" id="IPR029058">
    <property type="entry name" value="AB_hydrolase_fold"/>
</dbReference>
<accession>A0A3D9L3E4</accession>
<dbReference type="RefSeq" id="WP_115867834.1">
    <property type="nucleotide sequence ID" value="NZ_QREG01000007.1"/>
</dbReference>
<keyword evidence="3" id="KW-1185">Reference proteome</keyword>
<evidence type="ECO:0000313" key="3">
    <source>
        <dbReference type="Proteomes" id="UP000256779"/>
    </source>
</evidence>
<dbReference type="AlphaFoldDB" id="A0A3D9L3E4"/>
<reference evidence="2 3" key="1">
    <citation type="submission" date="2018-07" db="EMBL/GenBank/DDBJ databases">
        <title>Genomic Encyclopedia of Type Strains, Phase IV (KMG-IV): sequencing the most valuable type-strain genomes for metagenomic binning, comparative biology and taxonomic classification.</title>
        <authorList>
            <person name="Goeker M."/>
        </authorList>
    </citation>
    <scope>NUCLEOTIDE SEQUENCE [LARGE SCALE GENOMIC DNA]</scope>
    <source>
        <strain evidence="2 3">DSM 4134</strain>
    </source>
</reference>
<dbReference type="Proteomes" id="UP000256779">
    <property type="component" value="Unassembled WGS sequence"/>
</dbReference>
<protein>
    <submittedName>
        <fullName evidence="2">Alpha/beta hydrolase family protein</fullName>
    </submittedName>
</protein>
<dbReference type="GO" id="GO:0016787">
    <property type="term" value="F:hydrolase activity"/>
    <property type="evidence" value="ECO:0007669"/>
    <property type="project" value="UniProtKB-KW"/>
</dbReference>
<organism evidence="2 3">
    <name type="scientific">Marinoscillum furvescens DSM 4134</name>
    <dbReference type="NCBI Taxonomy" id="1122208"/>
    <lineage>
        <taxon>Bacteria</taxon>
        <taxon>Pseudomonadati</taxon>
        <taxon>Bacteroidota</taxon>
        <taxon>Cytophagia</taxon>
        <taxon>Cytophagales</taxon>
        <taxon>Reichenbachiellaceae</taxon>
        <taxon>Marinoscillum</taxon>
    </lineage>
</organism>
<proteinExistence type="predicted"/>
<sequence length="223" mass="24787">MRPPHSITVYGIGGLGVNHEVFAHLDLDFELIVIEWITPHNGESLASYAQRLSAKINTDHPFAIIGISFGGILAAELAKILKPLVVVLISSAQRSQEIPLLFRLIGRSGVFNLLPDWLLRPPLFAANWLFGVKTNHSKKLLKLFLKETDLKFLRWALTQIARWKGVAGSASVIRIHGSADRLLSCENDTAFRIKNGRHFMVVDDAAAVSEVLRGIYATYLKPQ</sequence>
<dbReference type="Pfam" id="PF12697">
    <property type="entry name" value="Abhydrolase_6"/>
    <property type="match status" value="1"/>
</dbReference>
<dbReference type="SUPFAM" id="SSF53474">
    <property type="entry name" value="alpha/beta-Hydrolases"/>
    <property type="match status" value="1"/>
</dbReference>
<dbReference type="EMBL" id="QREG01000007">
    <property type="protein sequence ID" value="RED99814.1"/>
    <property type="molecule type" value="Genomic_DNA"/>
</dbReference>
<name>A0A3D9L3E4_MARFU</name>
<dbReference type="OrthoDB" id="659408at2"/>